<protein>
    <submittedName>
        <fullName evidence="4">Putative zinc-finger</fullName>
    </submittedName>
</protein>
<dbReference type="AlphaFoldDB" id="A0A1H5V861"/>
<dbReference type="InterPro" id="IPR027383">
    <property type="entry name" value="Znf_put"/>
</dbReference>
<evidence type="ECO:0000259" key="3">
    <source>
        <dbReference type="Pfam" id="PF13490"/>
    </source>
</evidence>
<keyword evidence="4" id="KW-0863">Zinc-finger</keyword>
<name>A0A1H5V861_9ACTN</name>
<accession>A0A1H5V861</accession>
<dbReference type="Pfam" id="PF13490">
    <property type="entry name" value="zf-HC2"/>
    <property type="match status" value="1"/>
</dbReference>
<keyword evidence="1" id="KW-0805">Transcription regulation</keyword>
<dbReference type="InterPro" id="IPR041916">
    <property type="entry name" value="Anti_sigma_zinc_sf"/>
</dbReference>
<dbReference type="EMBL" id="FNVO01000002">
    <property type="protein sequence ID" value="SEF83549.1"/>
    <property type="molecule type" value="Genomic_DNA"/>
</dbReference>
<sequence length="66" mass="7080">MDEQDEHTDVHTDVGAYALGLLEEDDRRAFEAHLAGCAACRAELAGLAGVADALRDVRDERTGPGR</sequence>
<dbReference type="Proteomes" id="UP000236723">
    <property type="component" value="Unassembled WGS sequence"/>
</dbReference>
<keyword evidence="4" id="KW-0862">Zinc</keyword>
<evidence type="ECO:0000313" key="4">
    <source>
        <dbReference type="EMBL" id="SEF83549.1"/>
    </source>
</evidence>
<evidence type="ECO:0000313" key="5">
    <source>
        <dbReference type="Proteomes" id="UP000236723"/>
    </source>
</evidence>
<evidence type="ECO:0000256" key="1">
    <source>
        <dbReference type="ARBA" id="ARBA00023015"/>
    </source>
</evidence>
<gene>
    <name evidence="4" type="ORF">SAMN04489712_102211</name>
</gene>
<feature type="domain" description="Putative zinc-finger" evidence="3">
    <location>
        <begin position="9"/>
        <end position="41"/>
    </location>
</feature>
<dbReference type="RefSeq" id="WP_103936934.1">
    <property type="nucleotide sequence ID" value="NZ_FNVO01000002.1"/>
</dbReference>
<dbReference type="Gene3D" id="1.10.10.1320">
    <property type="entry name" value="Anti-sigma factor, zinc-finger domain"/>
    <property type="match status" value="1"/>
</dbReference>
<proteinExistence type="predicted"/>
<dbReference type="GO" id="GO:0008270">
    <property type="term" value="F:zinc ion binding"/>
    <property type="evidence" value="ECO:0007669"/>
    <property type="project" value="UniProtKB-KW"/>
</dbReference>
<keyword evidence="5" id="KW-1185">Reference proteome</keyword>
<keyword evidence="4" id="KW-0479">Metal-binding</keyword>
<keyword evidence="2" id="KW-0804">Transcription</keyword>
<dbReference type="OrthoDB" id="5242431at2"/>
<organism evidence="4 5">
    <name type="scientific">Thermomonospora echinospora</name>
    <dbReference type="NCBI Taxonomy" id="1992"/>
    <lineage>
        <taxon>Bacteria</taxon>
        <taxon>Bacillati</taxon>
        <taxon>Actinomycetota</taxon>
        <taxon>Actinomycetes</taxon>
        <taxon>Streptosporangiales</taxon>
        <taxon>Thermomonosporaceae</taxon>
        <taxon>Thermomonospora</taxon>
    </lineage>
</organism>
<evidence type="ECO:0000256" key="2">
    <source>
        <dbReference type="ARBA" id="ARBA00023163"/>
    </source>
</evidence>
<reference evidence="5" key="1">
    <citation type="submission" date="2016-10" db="EMBL/GenBank/DDBJ databases">
        <authorList>
            <person name="Varghese N."/>
            <person name="Submissions S."/>
        </authorList>
    </citation>
    <scope>NUCLEOTIDE SEQUENCE [LARGE SCALE GENOMIC DNA]</scope>
    <source>
        <strain evidence="5">DSM 43163</strain>
    </source>
</reference>